<dbReference type="Proteomes" id="UP000694551">
    <property type="component" value="Unplaced"/>
</dbReference>
<organism evidence="1 2">
    <name type="scientific">Strix occidentalis caurina</name>
    <name type="common">northern spotted owl</name>
    <dbReference type="NCBI Taxonomy" id="311401"/>
    <lineage>
        <taxon>Eukaryota</taxon>
        <taxon>Metazoa</taxon>
        <taxon>Chordata</taxon>
        <taxon>Craniata</taxon>
        <taxon>Vertebrata</taxon>
        <taxon>Euteleostomi</taxon>
        <taxon>Archelosauria</taxon>
        <taxon>Archosauria</taxon>
        <taxon>Dinosauria</taxon>
        <taxon>Saurischia</taxon>
        <taxon>Theropoda</taxon>
        <taxon>Coelurosauria</taxon>
        <taxon>Aves</taxon>
        <taxon>Neognathae</taxon>
        <taxon>Neoaves</taxon>
        <taxon>Telluraves</taxon>
        <taxon>Strigiformes</taxon>
        <taxon>Strigidae</taxon>
        <taxon>Strix</taxon>
    </lineage>
</organism>
<name>A0A8D0FE79_STROC</name>
<reference evidence="1" key="1">
    <citation type="submission" date="2025-08" db="UniProtKB">
        <authorList>
            <consortium name="Ensembl"/>
        </authorList>
    </citation>
    <scope>IDENTIFICATION</scope>
</reference>
<dbReference type="Ensembl" id="ENSSOCT00000016051.1">
    <property type="protein sequence ID" value="ENSSOCP00000015657.1"/>
    <property type="gene ID" value="ENSSOCG00000011784.1"/>
</dbReference>
<protein>
    <submittedName>
        <fullName evidence="1">Uncharacterized protein</fullName>
    </submittedName>
</protein>
<proteinExistence type="predicted"/>
<dbReference type="AlphaFoldDB" id="A0A8D0FE79"/>
<evidence type="ECO:0000313" key="1">
    <source>
        <dbReference type="Ensembl" id="ENSSOCP00000015657.1"/>
    </source>
</evidence>
<keyword evidence="2" id="KW-1185">Reference proteome</keyword>
<accession>A0A8D0FE79</accession>
<sequence length="107" mass="11301">MAAAPLRVLACGDVEGRLETLFGRVRAIQGKSGRFDMLLCVGNFFGSTSEAEWAEYRTGAKKGKESVVTLGAGACTVSQVALPSHCSVLLNAEVAVKQCNVKAVKLR</sequence>
<reference evidence="1" key="2">
    <citation type="submission" date="2025-09" db="UniProtKB">
        <authorList>
            <consortium name="Ensembl"/>
        </authorList>
    </citation>
    <scope>IDENTIFICATION</scope>
</reference>
<evidence type="ECO:0000313" key="2">
    <source>
        <dbReference type="Proteomes" id="UP000694551"/>
    </source>
</evidence>